<keyword evidence="2" id="KW-1185">Reference proteome</keyword>
<dbReference type="AlphaFoldDB" id="A0A9D4ZE68"/>
<evidence type="ECO:0000313" key="2">
    <source>
        <dbReference type="Proteomes" id="UP000886520"/>
    </source>
</evidence>
<gene>
    <name evidence="1" type="ORF">GOP47_0015672</name>
</gene>
<dbReference type="EMBL" id="JABFUD020000015">
    <property type="protein sequence ID" value="KAI5069371.1"/>
    <property type="molecule type" value="Genomic_DNA"/>
</dbReference>
<reference evidence="1" key="1">
    <citation type="submission" date="2021-01" db="EMBL/GenBank/DDBJ databases">
        <title>Adiantum capillus-veneris genome.</title>
        <authorList>
            <person name="Fang Y."/>
            <person name="Liao Q."/>
        </authorList>
    </citation>
    <scope>NUCLEOTIDE SEQUENCE</scope>
    <source>
        <strain evidence="1">H3</strain>
        <tissue evidence="1">Leaf</tissue>
    </source>
</reference>
<accession>A0A9D4ZE68</accession>
<evidence type="ECO:0000313" key="1">
    <source>
        <dbReference type="EMBL" id="KAI5069371.1"/>
    </source>
</evidence>
<dbReference type="OrthoDB" id="1924589at2759"/>
<dbReference type="Proteomes" id="UP000886520">
    <property type="component" value="Chromosome 15"/>
</dbReference>
<proteinExistence type="predicted"/>
<comment type="caution">
    <text evidence="1">The sequence shown here is derived from an EMBL/GenBank/DDBJ whole genome shotgun (WGS) entry which is preliminary data.</text>
</comment>
<protein>
    <submittedName>
        <fullName evidence="1">Uncharacterized protein</fullName>
    </submittedName>
</protein>
<sequence>MAGSAFSAVGSPPSNEDLNSVQDWELLSASTLLAQGHGLGFGLPPLTTPVLHASRLEDDGVSRRDVVSDTELGFILRGKDGSSLSLDASQIAIVCSTSTSSVEPFTEGWKPQFRIAGAPLQENYYAPDPFAPAASHTGSSLEPFLDMEQSFLAEPTRAADNEMIKLSNVDKNPEFLRADYAERCMKRAVSPHQQERDKEEFSTEEGKIETLLVNSGILDFDKTMDKINCIDKNGETWRKSQGFFNRKSYVTWSIALTTMSGQASIHNEQGGPEAV</sequence>
<name>A0A9D4ZE68_ADICA</name>
<organism evidence="1 2">
    <name type="scientific">Adiantum capillus-veneris</name>
    <name type="common">Maidenhair fern</name>
    <dbReference type="NCBI Taxonomy" id="13818"/>
    <lineage>
        <taxon>Eukaryota</taxon>
        <taxon>Viridiplantae</taxon>
        <taxon>Streptophyta</taxon>
        <taxon>Embryophyta</taxon>
        <taxon>Tracheophyta</taxon>
        <taxon>Polypodiopsida</taxon>
        <taxon>Polypodiidae</taxon>
        <taxon>Polypodiales</taxon>
        <taxon>Pteridineae</taxon>
        <taxon>Pteridaceae</taxon>
        <taxon>Vittarioideae</taxon>
        <taxon>Adiantum</taxon>
    </lineage>
</organism>